<dbReference type="PANTHER" id="PTHR11246">
    <property type="entry name" value="PRE-MRNA SPLICING FACTOR"/>
    <property type="match status" value="1"/>
</dbReference>
<dbReference type="InterPro" id="IPR011990">
    <property type="entry name" value="TPR-like_helical_dom_sf"/>
</dbReference>
<dbReference type="OrthoDB" id="440128at2759"/>
<organism evidence="6 7">
    <name type="scientific">Candida orthopsilosis (strain 90-125)</name>
    <name type="common">Yeast</name>
    <dbReference type="NCBI Taxonomy" id="1136231"/>
    <lineage>
        <taxon>Eukaryota</taxon>
        <taxon>Fungi</taxon>
        <taxon>Dikarya</taxon>
        <taxon>Ascomycota</taxon>
        <taxon>Saccharomycotina</taxon>
        <taxon>Pichiomycetes</taxon>
        <taxon>Debaryomycetaceae</taxon>
        <taxon>Candida/Lodderomyces clade</taxon>
        <taxon>Candida</taxon>
    </lineage>
</organism>
<gene>
    <name evidence="6" type="ORF">CORT_0D01730</name>
</gene>
<comment type="subcellular location">
    <subcellularLocation>
        <location evidence="1">Nucleus</location>
    </subcellularLocation>
</comment>
<dbReference type="Proteomes" id="UP000005018">
    <property type="component" value="Chromosome 4"/>
</dbReference>
<dbReference type="InterPro" id="IPR003107">
    <property type="entry name" value="HAT"/>
</dbReference>
<dbReference type="GO" id="GO:0071013">
    <property type="term" value="C:catalytic step 2 spliceosome"/>
    <property type="evidence" value="ECO:0007669"/>
    <property type="project" value="TreeGrafter"/>
</dbReference>
<feature type="region of interest" description="Disordered" evidence="4">
    <location>
        <begin position="1"/>
        <end position="73"/>
    </location>
</feature>
<dbReference type="GO" id="GO:0046540">
    <property type="term" value="C:U4/U6 x U5 tri-snRNP complex"/>
    <property type="evidence" value="ECO:0007669"/>
    <property type="project" value="TreeGrafter"/>
</dbReference>
<dbReference type="AlphaFoldDB" id="H8X4S9"/>
<protein>
    <submittedName>
        <fullName evidence="6">Prp6 protein</fullName>
    </submittedName>
</protein>
<dbReference type="PANTHER" id="PTHR11246:SF1">
    <property type="entry name" value="PRE-MRNA-PROCESSING FACTOR 6"/>
    <property type="match status" value="1"/>
</dbReference>
<dbReference type="Gene3D" id="1.25.40.10">
    <property type="entry name" value="Tetratricopeptide repeat domain"/>
    <property type="match status" value="3"/>
</dbReference>
<dbReference type="InterPro" id="IPR045075">
    <property type="entry name" value="Syf1-like"/>
</dbReference>
<evidence type="ECO:0000259" key="5">
    <source>
        <dbReference type="Pfam" id="PF06424"/>
    </source>
</evidence>
<evidence type="ECO:0000313" key="7">
    <source>
        <dbReference type="Proteomes" id="UP000005018"/>
    </source>
</evidence>
<dbReference type="EMBL" id="HE681722">
    <property type="protein sequence ID" value="CCG23021.1"/>
    <property type="molecule type" value="Genomic_DNA"/>
</dbReference>
<name>H8X4S9_CANO9</name>
<dbReference type="InterPro" id="IPR010491">
    <property type="entry name" value="PRP1_N"/>
</dbReference>
<dbReference type="HOGENOM" id="CLU_007010_0_0_1"/>
<keyword evidence="7" id="KW-1185">Reference proteome</keyword>
<dbReference type="eggNOG" id="KOG0495">
    <property type="taxonomic scope" value="Eukaryota"/>
</dbReference>
<feature type="domain" description="PRP1 splicing factor N-terminal" evidence="5">
    <location>
        <begin position="13"/>
        <end position="136"/>
    </location>
</feature>
<sequence length="872" mass="100141">MNNNKFAFLDQEPPPGYVAGVGRGAVGFSTVKNTRNKNSQTEDTDDNENNANQDVNESGLLVSQSKRDEGDEEADRIFEEIENRLKSRRKHNTVIKVPTDDELSLKSRFSDLKRDLTSLTEEEWLSLPEAGDMTRKNKRSRILEQQSQRLYTAPDSILAKGVGIESNESMSKAEKEDFLTAQLDNIVANKNGNDSKVLENTILSSNGADRDAKFADLKKGRLILSSLRKTEPYRPSSWIQSARLEEQAKNFNKARELISQGCKTIPGAEEVWIENVRINMNDIEYAKAIVKEGLKYCKSSVNLWMKAIELEVEKKSKKRMIMRALEDLPRGDQLWKLLIDIEDDEDVVQKLLTKAIDLCPATWEFWIALVNLSTYEDAKKYLNRARKTLRGDVKVWIAACKLEERENPDIPEAKIRKLTDKAVNENPKVSRSEWFDIATKATEEGFPKTGREVVSSYLKSSSITTEELLVEAEDQARNSHLVVMNSIANYLVHLDLTDVNFWQRLMNTARMYSDTEKLLEYYSTAISKNPDSVLLYLMYAKDAWKVVDNVTKARDILHHADSRFDDDSIKFARIKLEFNTGNLDRAELICQNIIEKEPKRNVKYWYKYIHILRCKGESSEKVLMLSSQALNLFPQNWKLHMQHVQICMEDMENLKFAREAAAISVKKCPDSTKLWITYSSIEEKLGVLIKARSILDTASLTIPNSVEIAVAHVELEKRQKNIKTAINLANKNLKQFPSNAYVWYQHLSLIPKMSLRKPEFVNALQKTDNSPEILLYLGVLFWKDGKFVKAKSWLDRSLNADSTNGGTWAWLYTYWKHNGNDDNMSSFLDDFNAKFDDIKKGNTFKEVQKDPKNYQMPHRELLESVSSKLLKS</sequence>
<dbReference type="GO" id="GO:0000244">
    <property type="term" value="P:spliceosomal tri-snRNP complex assembly"/>
    <property type="evidence" value="ECO:0007669"/>
    <property type="project" value="TreeGrafter"/>
</dbReference>
<evidence type="ECO:0000256" key="1">
    <source>
        <dbReference type="ARBA" id="ARBA00004123"/>
    </source>
</evidence>
<dbReference type="SMART" id="SM00386">
    <property type="entry name" value="HAT"/>
    <property type="match status" value="7"/>
</dbReference>
<evidence type="ECO:0000313" key="6">
    <source>
        <dbReference type="EMBL" id="CCG23021.1"/>
    </source>
</evidence>
<keyword evidence="2" id="KW-0677">Repeat</keyword>
<evidence type="ECO:0000256" key="3">
    <source>
        <dbReference type="ARBA" id="ARBA00023242"/>
    </source>
</evidence>
<evidence type="ECO:0000256" key="2">
    <source>
        <dbReference type="ARBA" id="ARBA00022737"/>
    </source>
</evidence>
<dbReference type="KEGG" id="cot:CORT_0D01730"/>
<dbReference type="RefSeq" id="XP_003869158.1">
    <property type="nucleotide sequence ID" value="XM_003869109.1"/>
</dbReference>
<reference evidence="6 7" key="1">
    <citation type="journal article" date="2012" name="PLoS ONE">
        <title>Sequence and analysis of the genome of the pathogenic yeast Candida orthopsilosis.</title>
        <authorList>
            <person name="Riccombeni A."/>
            <person name="Vidanes G."/>
            <person name="Proux-Wera E."/>
            <person name="Wolfe K.H."/>
            <person name="Butler G."/>
        </authorList>
    </citation>
    <scope>NUCLEOTIDE SEQUENCE [LARGE SCALE GENOMIC DNA]</scope>
    <source>
        <strain evidence="6 7">Co 90-125</strain>
    </source>
</reference>
<accession>H8X4S9</accession>
<dbReference type="GeneID" id="14539984"/>
<keyword evidence="3" id="KW-0539">Nucleus</keyword>
<evidence type="ECO:0000256" key="4">
    <source>
        <dbReference type="SAM" id="MobiDB-lite"/>
    </source>
</evidence>
<dbReference type="SUPFAM" id="SSF48452">
    <property type="entry name" value="TPR-like"/>
    <property type="match status" value="3"/>
</dbReference>
<dbReference type="Pfam" id="PF06424">
    <property type="entry name" value="PRP1_N"/>
    <property type="match status" value="1"/>
</dbReference>
<proteinExistence type="predicted"/>
<feature type="compositionally biased region" description="Polar residues" evidence="4">
    <location>
        <begin position="30"/>
        <end position="39"/>
    </location>
</feature>